<proteinExistence type="inferred from homology"/>
<organism evidence="6 7">
    <name type="scientific">Conidiobolus coronatus (strain ATCC 28846 / CBS 209.66 / NRRL 28638)</name>
    <name type="common">Delacroixia coronata</name>
    <dbReference type="NCBI Taxonomy" id="796925"/>
    <lineage>
        <taxon>Eukaryota</taxon>
        <taxon>Fungi</taxon>
        <taxon>Fungi incertae sedis</taxon>
        <taxon>Zoopagomycota</taxon>
        <taxon>Entomophthoromycotina</taxon>
        <taxon>Entomophthoromycetes</taxon>
        <taxon>Entomophthorales</taxon>
        <taxon>Ancylistaceae</taxon>
        <taxon>Conidiobolus</taxon>
    </lineage>
</organism>
<feature type="region of interest" description="Disordered" evidence="3">
    <location>
        <begin position="233"/>
        <end position="264"/>
    </location>
</feature>
<evidence type="ECO:0000259" key="5">
    <source>
        <dbReference type="PROSITE" id="PS51352"/>
    </source>
</evidence>
<dbReference type="InterPro" id="IPR013766">
    <property type="entry name" value="Thioredoxin_domain"/>
</dbReference>
<dbReference type="AlphaFoldDB" id="A0A137PEM9"/>
<feature type="signal peptide" evidence="4">
    <location>
        <begin position="1"/>
        <end position="17"/>
    </location>
</feature>
<dbReference type="PANTHER" id="PTHR45672">
    <property type="entry name" value="PROTEIN DISULFIDE-ISOMERASE C17H9.14C-RELATED"/>
    <property type="match status" value="1"/>
</dbReference>
<dbReference type="InterPro" id="IPR051063">
    <property type="entry name" value="PDI"/>
</dbReference>
<dbReference type="GO" id="GO:0005783">
    <property type="term" value="C:endoplasmic reticulum"/>
    <property type="evidence" value="ECO:0007669"/>
    <property type="project" value="TreeGrafter"/>
</dbReference>
<evidence type="ECO:0000313" key="6">
    <source>
        <dbReference type="EMBL" id="KXN73459.1"/>
    </source>
</evidence>
<evidence type="ECO:0000256" key="2">
    <source>
        <dbReference type="ARBA" id="ARBA00022729"/>
    </source>
</evidence>
<evidence type="ECO:0000256" key="3">
    <source>
        <dbReference type="SAM" id="MobiDB-lite"/>
    </source>
</evidence>
<feature type="chain" id="PRO_5007294759" description="Thioredoxin domain-containing protein" evidence="4">
    <location>
        <begin position="18"/>
        <end position="285"/>
    </location>
</feature>
<dbReference type="Gene3D" id="3.40.30.10">
    <property type="entry name" value="Glutaredoxin"/>
    <property type="match status" value="2"/>
</dbReference>
<reference evidence="6 7" key="1">
    <citation type="journal article" date="2015" name="Genome Biol. Evol.">
        <title>Phylogenomic analyses indicate that early fungi evolved digesting cell walls of algal ancestors of land plants.</title>
        <authorList>
            <person name="Chang Y."/>
            <person name="Wang S."/>
            <person name="Sekimoto S."/>
            <person name="Aerts A.L."/>
            <person name="Choi C."/>
            <person name="Clum A."/>
            <person name="LaButti K.M."/>
            <person name="Lindquist E.A."/>
            <person name="Yee Ngan C."/>
            <person name="Ohm R.A."/>
            <person name="Salamov A.A."/>
            <person name="Grigoriev I.V."/>
            <person name="Spatafora J.W."/>
            <person name="Berbee M.L."/>
        </authorList>
    </citation>
    <scope>NUCLEOTIDE SEQUENCE [LARGE SCALE GENOMIC DNA]</scope>
    <source>
        <strain evidence="6 7">NRRL 28638</strain>
    </source>
</reference>
<name>A0A137PEM9_CONC2</name>
<dbReference type="PROSITE" id="PS51352">
    <property type="entry name" value="THIOREDOXIN_2"/>
    <property type="match status" value="1"/>
</dbReference>
<dbReference type="GO" id="GO:0003756">
    <property type="term" value="F:protein disulfide isomerase activity"/>
    <property type="evidence" value="ECO:0007669"/>
    <property type="project" value="TreeGrafter"/>
</dbReference>
<evidence type="ECO:0000256" key="4">
    <source>
        <dbReference type="SAM" id="SignalP"/>
    </source>
</evidence>
<feature type="compositionally biased region" description="Low complexity" evidence="3">
    <location>
        <begin position="235"/>
        <end position="264"/>
    </location>
</feature>
<dbReference type="InterPro" id="IPR036249">
    <property type="entry name" value="Thioredoxin-like_sf"/>
</dbReference>
<sequence length="285" mass="32573">MLINFIFLLSLAQFYFGEVVKLDDFNFIDKVQQGIWLIGYQAEDCSECDKLNQAINELSNTVTTNGIQYGKVDCKGDGKEICKTRDITKFPTITMFNNMQLIKKLEGSELTEQSLKAFLVDNMPKKIQNIEELDRMNYNETISSGKPWIIKYYSAFCKDCVNIGQIFKQTVLESESNNVNFGQLNCEFEWKICQESGVDSIIPIVRYYKDNKMVSQFDKDMKKEDLVKLINEAENSTNSNNNGQDNNNSNNTDNKQPFSGSDSSNYSNISPIQVLATVIIRYLLS</sequence>
<dbReference type="PANTHER" id="PTHR45672:SF3">
    <property type="entry name" value="THIOREDOXIN DOMAIN-CONTAINING PROTEIN 5"/>
    <property type="match status" value="1"/>
</dbReference>
<accession>A0A137PEM9</accession>
<dbReference type="GO" id="GO:0006457">
    <property type="term" value="P:protein folding"/>
    <property type="evidence" value="ECO:0007669"/>
    <property type="project" value="TreeGrafter"/>
</dbReference>
<dbReference type="STRING" id="796925.A0A137PEM9"/>
<keyword evidence="2 4" id="KW-0732">Signal</keyword>
<dbReference type="EMBL" id="KQ964436">
    <property type="protein sequence ID" value="KXN73459.1"/>
    <property type="molecule type" value="Genomic_DNA"/>
</dbReference>
<protein>
    <recommendedName>
        <fullName evidence="5">Thioredoxin domain-containing protein</fullName>
    </recommendedName>
</protein>
<keyword evidence="7" id="KW-1185">Reference proteome</keyword>
<feature type="domain" description="Thioredoxin" evidence="5">
    <location>
        <begin position="104"/>
        <end position="235"/>
    </location>
</feature>
<comment type="similarity">
    <text evidence="1">Belongs to the protein disulfide isomerase family.</text>
</comment>
<dbReference type="Pfam" id="PF00085">
    <property type="entry name" value="Thioredoxin"/>
    <property type="match status" value="2"/>
</dbReference>
<dbReference type="Proteomes" id="UP000070444">
    <property type="component" value="Unassembled WGS sequence"/>
</dbReference>
<evidence type="ECO:0000256" key="1">
    <source>
        <dbReference type="ARBA" id="ARBA00006347"/>
    </source>
</evidence>
<dbReference type="OrthoDB" id="294696at2759"/>
<evidence type="ECO:0000313" key="7">
    <source>
        <dbReference type="Proteomes" id="UP000070444"/>
    </source>
</evidence>
<dbReference type="CDD" id="cd02961">
    <property type="entry name" value="PDI_a_family"/>
    <property type="match status" value="2"/>
</dbReference>
<gene>
    <name evidence="6" type="ORF">CONCODRAFT_77325</name>
</gene>
<dbReference type="SUPFAM" id="SSF52833">
    <property type="entry name" value="Thioredoxin-like"/>
    <property type="match status" value="2"/>
</dbReference>